<dbReference type="Pfam" id="PF10825">
    <property type="entry name" value="DUF2752"/>
    <property type="match status" value="1"/>
</dbReference>
<protein>
    <submittedName>
        <fullName evidence="2">Membrane protein</fullName>
    </submittedName>
</protein>
<dbReference type="EMBL" id="BMEA01000002">
    <property type="protein sequence ID" value="GGB81173.1"/>
    <property type="molecule type" value="Genomic_DNA"/>
</dbReference>
<evidence type="ECO:0000313" key="2">
    <source>
        <dbReference type="EMBL" id="GGB81173.1"/>
    </source>
</evidence>
<comment type="caution">
    <text evidence="2">The sequence shown here is derived from an EMBL/GenBank/DDBJ whole genome shotgun (WGS) entry which is preliminary data.</text>
</comment>
<organism evidence="2 3">
    <name type="scientific">Knoellia flava</name>
    <dbReference type="NCBI Taxonomy" id="913969"/>
    <lineage>
        <taxon>Bacteria</taxon>
        <taxon>Bacillati</taxon>
        <taxon>Actinomycetota</taxon>
        <taxon>Actinomycetes</taxon>
        <taxon>Micrococcales</taxon>
        <taxon>Intrasporangiaceae</taxon>
        <taxon>Knoellia</taxon>
    </lineage>
</organism>
<proteinExistence type="predicted"/>
<name>A0A8H9FUA4_9MICO</name>
<sequence length="150" mass="16593">MIQTSLQSSTPLLADPSVGRGRRLLWPAVSAAGATGFVLVAHLLDPNQPGNYPTCPWLLLTGTFCPGCGTLRATHALSNGDVLEALHRNPLAVATFVVLVLGFARWTRRQWRGERRMTAAPAWLLYGLFWVIMAFWVLRNVPGWTWLSPE</sequence>
<feature type="transmembrane region" description="Helical" evidence="1">
    <location>
        <begin position="119"/>
        <end position="138"/>
    </location>
</feature>
<dbReference type="InterPro" id="IPR021215">
    <property type="entry name" value="DUF2752"/>
</dbReference>
<evidence type="ECO:0000313" key="3">
    <source>
        <dbReference type="Proteomes" id="UP000628079"/>
    </source>
</evidence>
<keyword evidence="1" id="KW-1133">Transmembrane helix</keyword>
<keyword evidence="1" id="KW-0472">Membrane</keyword>
<keyword evidence="1" id="KW-0812">Transmembrane</keyword>
<reference evidence="2" key="2">
    <citation type="submission" date="2020-09" db="EMBL/GenBank/DDBJ databases">
        <authorList>
            <person name="Sun Q."/>
            <person name="Zhou Y."/>
        </authorList>
    </citation>
    <scope>NUCLEOTIDE SEQUENCE</scope>
    <source>
        <strain evidence="2">CGMCC 1.10749</strain>
    </source>
</reference>
<dbReference type="RefSeq" id="WP_052116760.1">
    <property type="nucleotide sequence ID" value="NZ_BMEA01000002.1"/>
</dbReference>
<reference evidence="2" key="1">
    <citation type="journal article" date="2014" name="Int. J. Syst. Evol. Microbiol.">
        <title>Complete genome sequence of Corynebacterium casei LMG S-19264T (=DSM 44701T), isolated from a smear-ripened cheese.</title>
        <authorList>
            <consortium name="US DOE Joint Genome Institute (JGI-PGF)"/>
            <person name="Walter F."/>
            <person name="Albersmeier A."/>
            <person name="Kalinowski J."/>
            <person name="Ruckert C."/>
        </authorList>
    </citation>
    <scope>NUCLEOTIDE SEQUENCE</scope>
    <source>
        <strain evidence="2">CGMCC 1.10749</strain>
    </source>
</reference>
<feature type="transmembrane region" description="Helical" evidence="1">
    <location>
        <begin position="24"/>
        <end position="44"/>
    </location>
</feature>
<evidence type="ECO:0000256" key="1">
    <source>
        <dbReference type="SAM" id="Phobius"/>
    </source>
</evidence>
<accession>A0A8H9FUA4</accession>
<feature type="transmembrane region" description="Helical" evidence="1">
    <location>
        <begin position="90"/>
        <end position="107"/>
    </location>
</feature>
<dbReference type="AlphaFoldDB" id="A0A8H9FUA4"/>
<gene>
    <name evidence="2" type="ORF">GCM10011314_20990</name>
</gene>
<dbReference type="Proteomes" id="UP000628079">
    <property type="component" value="Unassembled WGS sequence"/>
</dbReference>